<dbReference type="PROSITE" id="PS50935">
    <property type="entry name" value="SSB"/>
    <property type="match status" value="1"/>
</dbReference>
<dbReference type="EMBL" id="LAIR01000001">
    <property type="protein sequence ID" value="KNX39716.1"/>
    <property type="molecule type" value="Genomic_DNA"/>
</dbReference>
<sequence>MSTRVETTANLIKMPELEQSKTGKPYARVRALHTVRARNTSTGEWGDLETIAYDLVVFGQDAEGLCRTAPSGRKNLRVRFAGRLEVEVWQREDGTTGRSNKVVTDYIAPMWTQDLQLSTRGGAPAPTAPTPVDEDGWPIHGQA</sequence>
<dbReference type="AlphaFoldDB" id="A0A0L6CQ58"/>
<dbReference type="InterPro" id="IPR000424">
    <property type="entry name" value="Primosome_PriB/ssb"/>
</dbReference>
<dbReference type="Proteomes" id="UP000037397">
    <property type="component" value="Unassembled WGS sequence"/>
</dbReference>
<evidence type="ECO:0000256" key="1">
    <source>
        <dbReference type="ARBA" id="ARBA00023125"/>
    </source>
</evidence>
<dbReference type="Gene3D" id="2.40.50.140">
    <property type="entry name" value="Nucleic acid-binding proteins"/>
    <property type="match status" value="1"/>
</dbReference>
<comment type="caution">
    <text evidence="4">The sequence shown here is derived from an EMBL/GenBank/DDBJ whole genome shotgun (WGS) entry which is preliminary data.</text>
</comment>
<accession>A0A0L6CQ58</accession>
<evidence type="ECO:0008006" key="7">
    <source>
        <dbReference type="Google" id="ProtNLM"/>
    </source>
</evidence>
<dbReference type="RefSeq" id="WP_050668112.1">
    <property type="nucleotide sequence ID" value="NZ_LAIR01000001.1"/>
</dbReference>
<proteinExistence type="predicted"/>
<evidence type="ECO:0000313" key="6">
    <source>
        <dbReference type="Proteomes" id="UP000037397"/>
    </source>
</evidence>
<dbReference type="InterPro" id="IPR012340">
    <property type="entry name" value="NA-bd_OB-fold"/>
</dbReference>
<protein>
    <recommendedName>
        <fullName evidence="7">Single-stranded DNA-binding protein</fullName>
    </recommendedName>
</protein>
<feature type="region of interest" description="Disordered" evidence="3">
    <location>
        <begin position="119"/>
        <end position="143"/>
    </location>
</feature>
<reference evidence="4" key="1">
    <citation type="submission" date="2015-03" db="EMBL/GenBank/DDBJ databases">
        <title>Emergence of plasmid-mediated VIM-4 carbapenemase in Citrobacter freundii, co-harbouring armA, CTX-M-3, TEM-1 and QnrB at a cancer centre in Bulgaria.</title>
        <authorList>
            <person name="Sabtcheva S.D."/>
            <person name="Ivanov I.N."/>
        </authorList>
    </citation>
    <scope>NUCLEOTIDE SEQUENCE</scope>
    <source>
        <strain evidence="4">C296001</strain>
    </source>
</reference>
<dbReference type="SUPFAM" id="SSF50249">
    <property type="entry name" value="Nucleic acid-binding proteins"/>
    <property type="match status" value="1"/>
</dbReference>
<keyword evidence="6" id="KW-1185">Reference proteome</keyword>
<evidence type="ECO:0000256" key="2">
    <source>
        <dbReference type="PROSITE-ProRule" id="PRU00252"/>
    </source>
</evidence>
<name>A0A0L6CQ58_9MICO</name>
<dbReference type="OrthoDB" id="4427276at2"/>
<evidence type="ECO:0000256" key="3">
    <source>
        <dbReference type="SAM" id="MobiDB-lite"/>
    </source>
</evidence>
<evidence type="ECO:0000313" key="4">
    <source>
        <dbReference type="EMBL" id="KNX39673.1"/>
    </source>
</evidence>
<dbReference type="STRING" id="1631356.VV01_00090"/>
<dbReference type="Pfam" id="PF00436">
    <property type="entry name" value="SSB"/>
    <property type="match status" value="1"/>
</dbReference>
<dbReference type="EMBL" id="LAIR01000001">
    <property type="protein sequence ID" value="KNX39673.1"/>
    <property type="molecule type" value="Genomic_DNA"/>
</dbReference>
<reference evidence="6" key="2">
    <citation type="submission" date="2015-03" db="EMBL/GenBank/DDBJ databases">
        <title>Luteipulveratus halotolerans sp. nov., a novel actinobacterium (Dermacoccaceae) from Sarawak, Malaysia.</title>
        <authorList>
            <person name="Juboi H."/>
            <person name="Basik A."/>
            <person name="Shamsul S.S."/>
            <person name="Arnold P."/>
            <person name="Schmitt E.K."/>
            <person name="Sanglier J.-J."/>
            <person name="Yeo T."/>
        </authorList>
    </citation>
    <scope>NUCLEOTIDE SEQUENCE [LARGE SCALE GENOMIC DNA]</scope>
    <source>
        <strain evidence="6">C296001</strain>
    </source>
</reference>
<organism evidence="4 6">
    <name type="scientific">Luteipulveratus halotolerans</name>
    <dbReference type="NCBI Taxonomy" id="1631356"/>
    <lineage>
        <taxon>Bacteria</taxon>
        <taxon>Bacillati</taxon>
        <taxon>Actinomycetota</taxon>
        <taxon>Actinomycetes</taxon>
        <taxon>Micrococcales</taxon>
        <taxon>Dermacoccaceae</taxon>
        <taxon>Luteipulveratus</taxon>
    </lineage>
</organism>
<evidence type="ECO:0000313" key="5">
    <source>
        <dbReference type="EMBL" id="KNX39716.1"/>
    </source>
</evidence>
<gene>
    <name evidence="4" type="ORF">VV01_00090</name>
    <name evidence="5" type="ORF">VV01_00345</name>
</gene>
<dbReference type="GO" id="GO:0003697">
    <property type="term" value="F:single-stranded DNA binding"/>
    <property type="evidence" value="ECO:0007669"/>
    <property type="project" value="InterPro"/>
</dbReference>
<keyword evidence="1 2" id="KW-0238">DNA-binding</keyword>